<gene>
    <name evidence="9" type="ORF">Vafri_12000</name>
</gene>
<feature type="compositionally biased region" description="Low complexity" evidence="7">
    <location>
        <begin position="140"/>
        <end position="157"/>
    </location>
</feature>
<dbReference type="InterPro" id="IPR008271">
    <property type="entry name" value="Ser/Thr_kinase_AS"/>
</dbReference>
<keyword evidence="5 6" id="KW-0067">ATP-binding</keyword>
<dbReference type="InterPro" id="IPR000719">
    <property type="entry name" value="Prot_kinase_dom"/>
</dbReference>
<dbReference type="SUPFAM" id="SSF56112">
    <property type="entry name" value="Protein kinase-like (PK-like)"/>
    <property type="match status" value="1"/>
</dbReference>
<dbReference type="PROSITE" id="PS00107">
    <property type="entry name" value="PROTEIN_KINASE_ATP"/>
    <property type="match status" value="1"/>
</dbReference>
<dbReference type="AlphaFoldDB" id="A0A8J4BA51"/>
<evidence type="ECO:0000256" key="2">
    <source>
        <dbReference type="ARBA" id="ARBA00022679"/>
    </source>
</evidence>
<feature type="compositionally biased region" description="Pro residues" evidence="7">
    <location>
        <begin position="585"/>
        <end position="594"/>
    </location>
</feature>
<dbReference type="InterPro" id="IPR011009">
    <property type="entry name" value="Kinase-like_dom_sf"/>
</dbReference>
<evidence type="ECO:0000313" key="9">
    <source>
        <dbReference type="EMBL" id="GIL56688.1"/>
    </source>
</evidence>
<evidence type="ECO:0000256" key="1">
    <source>
        <dbReference type="ARBA" id="ARBA00022527"/>
    </source>
</evidence>
<dbReference type="Gene3D" id="1.10.510.10">
    <property type="entry name" value="Transferase(Phosphotransferase) domain 1"/>
    <property type="match status" value="1"/>
</dbReference>
<dbReference type="CDD" id="cd13999">
    <property type="entry name" value="STKc_MAP3K-like"/>
    <property type="match status" value="1"/>
</dbReference>
<protein>
    <recommendedName>
        <fullName evidence="8">Protein kinase domain-containing protein</fullName>
    </recommendedName>
</protein>
<feature type="region of interest" description="Disordered" evidence="7">
    <location>
        <begin position="192"/>
        <end position="262"/>
    </location>
</feature>
<evidence type="ECO:0000256" key="5">
    <source>
        <dbReference type="ARBA" id="ARBA00022840"/>
    </source>
</evidence>
<keyword evidence="3 6" id="KW-0547">Nucleotide-binding</keyword>
<feature type="region of interest" description="Disordered" evidence="7">
    <location>
        <begin position="570"/>
        <end position="614"/>
    </location>
</feature>
<dbReference type="SMART" id="SM00220">
    <property type="entry name" value="S_TKc"/>
    <property type="match status" value="1"/>
</dbReference>
<dbReference type="PANTHER" id="PTHR44329:SF298">
    <property type="entry name" value="MIXED LINEAGE KINASE DOMAIN-LIKE PROTEIN"/>
    <property type="match status" value="1"/>
</dbReference>
<evidence type="ECO:0000256" key="7">
    <source>
        <dbReference type="SAM" id="MobiDB-lite"/>
    </source>
</evidence>
<dbReference type="GO" id="GO:0005524">
    <property type="term" value="F:ATP binding"/>
    <property type="evidence" value="ECO:0007669"/>
    <property type="project" value="UniProtKB-UniRule"/>
</dbReference>
<evidence type="ECO:0000256" key="6">
    <source>
        <dbReference type="PROSITE-ProRule" id="PRU10141"/>
    </source>
</evidence>
<dbReference type="EMBL" id="BNCO01000025">
    <property type="protein sequence ID" value="GIL56688.1"/>
    <property type="molecule type" value="Genomic_DNA"/>
</dbReference>
<evidence type="ECO:0000259" key="8">
    <source>
        <dbReference type="PROSITE" id="PS50011"/>
    </source>
</evidence>
<dbReference type="PRINTS" id="PR00109">
    <property type="entry name" value="TYRKINASE"/>
</dbReference>
<keyword evidence="2" id="KW-0808">Transferase</keyword>
<name>A0A8J4BA51_9CHLO</name>
<keyword evidence="1" id="KW-0723">Serine/threonine-protein kinase</keyword>
<feature type="binding site" evidence="6">
    <location>
        <position position="293"/>
    </location>
    <ligand>
        <name>ATP</name>
        <dbReference type="ChEBI" id="CHEBI:30616"/>
    </ligand>
</feature>
<keyword evidence="4" id="KW-0418">Kinase</keyword>
<dbReference type="PROSITE" id="PS50011">
    <property type="entry name" value="PROTEIN_KINASE_DOM"/>
    <property type="match status" value="1"/>
</dbReference>
<dbReference type="Proteomes" id="UP000747399">
    <property type="component" value="Unassembled WGS sequence"/>
</dbReference>
<dbReference type="PROSITE" id="PS00108">
    <property type="entry name" value="PROTEIN_KINASE_ST"/>
    <property type="match status" value="1"/>
</dbReference>
<dbReference type="Pfam" id="PF07714">
    <property type="entry name" value="PK_Tyr_Ser-Thr"/>
    <property type="match status" value="1"/>
</dbReference>
<evidence type="ECO:0000256" key="3">
    <source>
        <dbReference type="ARBA" id="ARBA00022741"/>
    </source>
</evidence>
<dbReference type="Gene3D" id="3.30.200.20">
    <property type="entry name" value="Phosphorylase Kinase, domain 1"/>
    <property type="match status" value="1"/>
</dbReference>
<dbReference type="GO" id="GO:0004674">
    <property type="term" value="F:protein serine/threonine kinase activity"/>
    <property type="evidence" value="ECO:0007669"/>
    <property type="project" value="UniProtKB-KW"/>
</dbReference>
<proteinExistence type="predicted"/>
<keyword evidence="10" id="KW-1185">Reference proteome</keyword>
<dbReference type="InterPro" id="IPR017441">
    <property type="entry name" value="Protein_kinase_ATP_BS"/>
</dbReference>
<dbReference type="PANTHER" id="PTHR44329">
    <property type="entry name" value="SERINE/THREONINE-PROTEIN KINASE TNNI3K-RELATED"/>
    <property type="match status" value="1"/>
</dbReference>
<evidence type="ECO:0000313" key="10">
    <source>
        <dbReference type="Proteomes" id="UP000747399"/>
    </source>
</evidence>
<feature type="domain" description="Protein kinase" evidence="8">
    <location>
        <begin position="266"/>
        <end position="526"/>
    </location>
</feature>
<dbReference type="InterPro" id="IPR051681">
    <property type="entry name" value="Ser/Thr_Kinases-Pseudokinases"/>
</dbReference>
<comment type="caution">
    <text evidence="9">The sequence shown here is derived from an EMBL/GenBank/DDBJ whole genome shotgun (WGS) entry which is preliminary data.</text>
</comment>
<accession>A0A8J4BA51</accession>
<evidence type="ECO:0000256" key="4">
    <source>
        <dbReference type="ARBA" id="ARBA00022777"/>
    </source>
</evidence>
<dbReference type="InterPro" id="IPR001245">
    <property type="entry name" value="Ser-Thr/Tyr_kinase_cat_dom"/>
</dbReference>
<feature type="compositionally biased region" description="Polar residues" evidence="7">
    <location>
        <begin position="247"/>
        <end position="257"/>
    </location>
</feature>
<reference evidence="9" key="1">
    <citation type="journal article" date="2021" name="Proc. Natl. Acad. Sci. U.S.A.">
        <title>Three genomes in the algal genus Volvox reveal the fate of a haploid sex-determining region after a transition to homothallism.</title>
        <authorList>
            <person name="Yamamoto K."/>
            <person name="Hamaji T."/>
            <person name="Kawai-Toyooka H."/>
            <person name="Matsuzaki R."/>
            <person name="Takahashi F."/>
            <person name="Nishimura Y."/>
            <person name="Kawachi M."/>
            <person name="Noguchi H."/>
            <person name="Minakuchi Y."/>
            <person name="Umen J.G."/>
            <person name="Toyoda A."/>
            <person name="Nozaki H."/>
        </authorList>
    </citation>
    <scope>NUCLEOTIDE SEQUENCE</scope>
    <source>
        <strain evidence="9">NIES-3780</strain>
    </source>
</reference>
<feature type="compositionally biased region" description="Low complexity" evidence="7">
    <location>
        <begin position="595"/>
        <end position="614"/>
    </location>
</feature>
<feature type="region of interest" description="Disordered" evidence="7">
    <location>
        <begin position="1"/>
        <end position="161"/>
    </location>
</feature>
<sequence length="614" mass="64314">MWRSVLSLLEPQTSPLPTHYKPARRPLQDLEAPPRPQHPDDDDDEDYIDFGHAEQHPLGLGPRRSISAGGAQNATGVFNPLAIPSDQQNGEGTSIFLEVDPGAAAQQLQQLPGDNPVGPTAAGPQAWQHRTSTGDGPNESSPTGTAAAGPGPASASPNGLRLSDYAIASPDQGADATAELRALGANDPQKQLQAGAPVAGGGTPGPAAPAGGIGGARRPSGAHGGLYGPPLFRHDSYPPQAEPSRADVSTRTASSRGPPTARFEDLRFVQQIGEGGFGRVYYGYWQGHRVAIKLAHPNAAAGADMEHLGREFGREVAAMSALPPHNNVLQLIAACTEPPHLALVTDYCAAGSLYQLLHSSRSGGGPPPWTQLLAICLGVAQGMAWLHRHSILHRDLKSANILLDNSGNAKIADFGLAKIYNGNRQALTGGLGTYQWAAPEVLAHQRYSEKADVYSFGIVLWECMTRRLPYEGMTAVQAAVGVVNHGLRPDMPRDTPPYMTELARACWAAVPEQRPSFAQIEVQLGVMLQQAQAAAAAGATGAAASGLASANSTPRRGPVFGGVHMAVMPLPPPLPSPPRQTLDPGVPPLQPQPQPLQSQQLRPVAVPMPAGAVV</sequence>
<feature type="compositionally biased region" description="Polar residues" evidence="7">
    <location>
        <begin position="128"/>
        <end position="139"/>
    </location>
</feature>
<organism evidence="9 10">
    <name type="scientific">Volvox africanus</name>
    <dbReference type="NCBI Taxonomy" id="51714"/>
    <lineage>
        <taxon>Eukaryota</taxon>
        <taxon>Viridiplantae</taxon>
        <taxon>Chlorophyta</taxon>
        <taxon>core chlorophytes</taxon>
        <taxon>Chlorophyceae</taxon>
        <taxon>CS clade</taxon>
        <taxon>Chlamydomonadales</taxon>
        <taxon>Volvocaceae</taxon>
        <taxon>Volvox</taxon>
    </lineage>
</organism>